<dbReference type="Gene3D" id="3.90.550.10">
    <property type="entry name" value="Spore Coat Polysaccharide Biosynthesis Protein SpsA, Chain A"/>
    <property type="match status" value="1"/>
</dbReference>
<dbReference type="CDD" id="cd04179">
    <property type="entry name" value="DPM_DPG-synthase_like"/>
    <property type="match status" value="1"/>
</dbReference>
<protein>
    <submittedName>
        <fullName evidence="2">Glycosyltransferase family 2 protein</fullName>
    </submittedName>
</protein>
<dbReference type="InterPro" id="IPR001173">
    <property type="entry name" value="Glyco_trans_2-like"/>
</dbReference>
<dbReference type="AlphaFoldDB" id="A0A7C4RP79"/>
<organism evidence="2">
    <name type="scientific">Desulfatirhabdium butyrativorans</name>
    <dbReference type="NCBI Taxonomy" id="340467"/>
    <lineage>
        <taxon>Bacteria</taxon>
        <taxon>Pseudomonadati</taxon>
        <taxon>Thermodesulfobacteriota</taxon>
        <taxon>Desulfobacteria</taxon>
        <taxon>Desulfobacterales</taxon>
        <taxon>Desulfatirhabdiaceae</taxon>
        <taxon>Desulfatirhabdium</taxon>
    </lineage>
</organism>
<evidence type="ECO:0000313" key="2">
    <source>
        <dbReference type="EMBL" id="HGU31913.1"/>
    </source>
</evidence>
<dbReference type="PANTHER" id="PTHR48090:SF7">
    <property type="entry name" value="RFBJ PROTEIN"/>
    <property type="match status" value="1"/>
</dbReference>
<evidence type="ECO:0000259" key="1">
    <source>
        <dbReference type="Pfam" id="PF00535"/>
    </source>
</evidence>
<keyword evidence="2" id="KW-0808">Transferase</keyword>
<dbReference type="GO" id="GO:0016740">
    <property type="term" value="F:transferase activity"/>
    <property type="evidence" value="ECO:0007669"/>
    <property type="project" value="UniProtKB-KW"/>
</dbReference>
<comment type="caution">
    <text evidence="2">The sequence shown here is derived from an EMBL/GenBank/DDBJ whole genome shotgun (WGS) entry which is preliminary data.</text>
</comment>
<dbReference type="Pfam" id="PF00535">
    <property type="entry name" value="Glycos_transf_2"/>
    <property type="match status" value="1"/>
</dbReference>
<gene>
    <name evidence="2" type="ORF">ENS29_03540</name>
</gene>
<dbReference type="SUPFAM" id="SSF53448">
    <property type="entry name" value="Nucleotide-diphospho-sugar transferases"/>
    <property type="match status" value="1"/>
</dbReference>
<dbReference type="PANTHER" id="PTHR48090">
    <property type="entry name" value="UNDECAPRENYL-PHOSPHATE 4-DEOXY-4-FORMAMIDO-L-ARABINOSE TRANSFERASE-RELATED"/>
    <property type="match status" value="1"/>
</dbReference>
<proteinExistence type="predicted"/>
<dbReference type="InterPro" id="IPR050256">
    <property type="entry name" value="Glycosyltransferase_2"/>
</dbReference>
<reference evidence="2" key="1">
    <citation type="journal article" date="2020" name="mSystems">
        <title>Genome- and Community-Level Interaction Insights into Carbon Utilization and Element Cycling Functions of Hydrothermarchaeota in Hydrothermal Sediment.</title>
        <authorList>
            <person name="Zhou Z."/>
            <person name="Liu Y."/>
            <person name="Xu W."/>
            <person name="Pan J."/>
            <person name="Luo Z.H."/>
            <person name="Li M."/>
        </authorList>
    </citation>
    <scope>NUCLEOTIDE SEQUENCE [LARGE SCALE GENOMIC DNA]</scope>
    <source>
        <strain evidence="2">SpSt-477</strain>
    </source>
</reference>
<dbReference type="EMBL" id="DSUH01000073">
    <property type="protein sequence ID" value="HGU31913.1"/>
    <property type="molecule type" value="Genomic_DNA"/>
</dbReference>
<dbReference type="InterPro" id="IPR029044">
    <property type="entry name" value="Nucleotide-diphossugar_trans"/>
</dbReference>
<name>A0A7C4RP79_9BACT</name>
<sequence length="251" mass="27306">MTGCDPSERKPQISGGGPRVCVLIPALNEAKSIADVLSDVRLHLDAELVVIDDASTDETAAIAAGCGAVVLSLPIRLGAWGAMRTGFRYVRTRRFDAVVTMDADGQHRSQDLARLVRPVLEGRADVVIGACTERGNWGRRMAWRLFRWLSGLAVSDLTSGFRVYSPAAVDVILGDDTALLDYQDIGVLLAMRKAGLRLTEVPVSMCHRRQGASRVYATWLHVMHYMAITVVLCLAKFDVTQRGGVRLGEDG</sequence>
<accession>A0A7C4RP79</accession>
<feature type="domain" description="Glycosyltransferase 2-like" evidence="1">
    <location>
        <begin position="21"/>
        <end position="145"/>
    </location>
</feature>